<gene>
    <name evidence="2" type="ORF">EL17_10040</name>
</gene>
<dbReference type="Pfam" id="PF09949">
    <property type="entry name" value="APP1_cat"/>
    <property type="match status" value="1"/>
</dbReference>
<dbReference type="InterPro" id="IPR052935">
    <property type="entry name" value="Mg2+_PAP"/>
</dbReference>
<dbReference type="eggNOG" id="COG4850">
    <property type="taxonomic scope" value="Bacteria"/>
</dbReference>
<dbReference type="RefSeq" id="WP_035073839.1">
    <property type="nucleotide sequence ID" value="NZ_JMIH01000018.1"/>
</dbReference>
<evidence type="ECO:0000313" key="3">
    <source>
        <dbReference type="Proteomes" id="UP000027821"/>
    </source>
</evidence>
<dbReference type="OrthoDB" id="9789875at2"/>
<accession>A0A074L1T4</accession>
<protein>
    <recommendedName>
        <fullName evidence="1">Phosphatidate phosphatase APP1 catalytic domain-containing protein</fullName>
    </recommendedName>
</protein>
<dbReference type="STRING" id="1048983.EL17_10040"/>
<evidence type="ECO:0000313" key="2">
    <source>
        <dbReference type="EMBL" id="KEO73833.1"/>
    </source>
</evidence>
<dbReference type="InterPro" id="IPR019236">
    <property type="entry name" value="APP1_cat"/>
</dbReference>
<dbReference type="PANTHER" id="PTHR28208:SF3">
    <property type="entry name" value="PHOSPHATIDATE PHOSPHATASE APP1"/>
    <property type="match status" value="1"/>
</dbReference>
<proteinExistence type="predicted"/>
<dbReference type="EMBL" id="JMIH01000018">
    <property type="protein sequence ID" value="KEO73833.1"/>
    <property type="molecule type" value="Genomic_DNA"/>
</dbReference>
<keyword evidence="3" id="KW-1185">Reference proteome</keyword>
<feature type="domain" description="Phosphatidate phosphatase APP1 catalytic" evidence="1">
    <location>
        <begin position="148"/>
        <end position="300"/>
    </location>
</feature>
<comment type="caution">
    <text evidence="2">The sequence shown here is derived from an EMBL/GenBank/DDBJ whole genome shotgun (WGS) entry which is preliminary data.</text>
</comment>
<sequence length="342" mass="39192">MIFRILTFPIRYTFSKVKRAVGKLDTIQLEPLFAFGNSSEVYFKARVVEGYKQSIPSEKKSASRNMLAAIRRYSGSSVPDIKVRVKLGGQEVLVVSDGEGIVEGYFNCPSTGEVEEKMSFNFVQEEDVKFQSEEVRFSVTRYKTEHPFGVISDIDDTILISKATQVGEKLWLSVSKNAYTRRPFPGISKFYKKLSNNGENPIFYVSSSDWNLNEMIKDFLNYRDIPKGPLLLQDLHVNLKNIWKSGGGSHAHKGEKIDFLFDLYPNMQFILIGDSGQHDPELYAEAIKKHPGRVKAVYIRLIREMDEERKKLLDAHTDRIAIAYVKNTEEAIEHAEYHKFLN</sequence>
<dbReference type="GO" id="GO:0008195">
    <property type="term" value="F:phosphatidate phosphatase activity"/>
    <property type="evidence" value="ECO:0007669"/>
    <property type="project" value="InterPro"/>
</dbReference>
<reference evidence="2 3" key="1">
    <citation type="submission" date="2014-04" db="EMBL/GenBank/DDBJ databases">
        <title>Characterization and application of a salt tolerant electro-active bacterium.</title>
        <authorList>
            <person name="Yang L."/>
            <person name="Wei S."/>
            <person name="Tay Q.X.M."/>
        </authorList>
    </citation>
    <scope>NUCLEOTIDE SEQUENCE [LARGE SCALE GENOMIC DNA]</scope>
    <source>
        <strain evidence="2 3">LY1</strain>
    </source>
</reference>
<dbReference type="AlphaFoldDB" id="A0A074L1T4"/>
<dbReference type="PANTHER" id="PTHR28208">
    <property type="entry name" value="PHOSPHATIDATE PHOSPHATASE APP1"/>
    <property type="match status" value="1"/>
</dbReference>
<evidence type="ECO:0000259" key="1">
    <source>
        <dbReference type="Pfam" id="PF09949"/>
    </source>
</evidence>
<name>A0A074L1T4_9BACT</name>
<organism evidence="2 3">
    <name type="scientific">Anditalea andensis</name>
    <dbReference type="NCBI Taxonomy" id="1048983"/>
    <lineage>
        <taxon>Bacteria</taxon>
        <taxon>Pseudomonadati</taxon>
        <taxon>Bacteroidota</taxon>
        <taxon>Cytophagia</taxon>
        <taxon>Cytophagales</taxon>
        <taxon>Cytophagaceae</taxon>
        <taxon>Anditalea</taxon>
    </lineage>
</organism>
<dbReference type="Proteomes" id="UP000027821">
    <property type="component" value="Unassembled WGS sequence"/>
</dbReference>